<dbReference type="AlphaFoldDB" id="X0TW92"/>
<accession>X0TW92</accession>
<comment type="caution">
    <text evidence="1">The sequence shown here is derived from an EMBL/GenBank/DDBJ whole genome shotgun (WGS) entry which is preliminary data.</text>
</comment>
<proteinExistence type="predicted"/>
<sequence length="89" mass="10541">EKKYEEYKPFGNEWRSEVMKMSKDELVTLYKKVCIENQKILNVVNRELVEIAPAMHKFLSDLTKYPESISSAEFQGVKEEAWKIIKEVK</sequence>
<organism evidence="1">
    <name type="scientific">marine sediment metagenome</name>
    <dbReference type="NCBI Taxonomy" id="412755"/>
    <lineage>
        <taxon>unclassified sequences</taxon>
        <taxon>metagenomes</taxon>
        <taxon>ecological metagenomes</taxon>
    </lineage>
</organism>
<protein>
    <submittedName>
        <fullName evidence="1">Uncharacterized protein</fullName>
    </submittedName>
</protein>
<evidence type="ECO:0000313" key="1">
    <source>
        <dbReference type="EMBL" id="GAF80400.1"/>
    </source>
</evidence>
<feature type="non-terminal residue" evidence="1">
    <location>
        <position position="1"/>
    </location>
</feature>
<gene>
    <name evidence="1" type="ORF">S01H1_18416</name>
</gene>
<dbReference type="EMBL" id="BARS01009847">
    <property type="protein sequence ID" value="GAF80400.1"/>
    <property type="molecule type" value="Genomic_DNA"/>
</dbReference>
<reference evidence="1" key="1">
    <citation type="journal article" date="2014" name="Front. Microbiol.">
        <title>High frequency of phylogenetically diverse reductive dehalogenase-homologous genes in deep subseafloor sedimentary metagenomes.</title>
        <authorList>
            <person name="Kawai M."/>
            <person name="Futagami T."/>
            <person name="Toyoda A."/>
            <person name="Takaki Y."/>
            <person name="Nishi S."/>
            <person name="Hori S."/>
            <person name="Arai W."/>
            <person name="Tsubouchi T."/>
            <person name="Morono Y."/>
            <person name="Uchiyama I."/>
            <person name="Ito T."/>
            <person name="Fujiyama A."/>
            <person name="Inagaki F."/>
            <person name="Takami H."/>
        </authorList>
    </citation>
    <scope>NUCLEOTIDE SEQUENCE</scope>
    <source>
        <strain evidence="1">Expedition CK06-06</strain>
    </source>
</reference>
<name>X0TW92_9ZZZZ</name>